<dbReference type="KEGG" id="chyd:H4K34_12665"/>
<keyword evidence="1" id="KW-0472">Membrane</keyword>
<keyword evidence="3" id="KW-1185">Reference proteome</keyword>
<dbReference type="RefSeq" id="WP_210757753.1">
    <property type="nucleotide sequence ID" value="NZ_CP060139.1"/>
</dbReference>
<accession>A0A7H0VBX5</accession>
<evidence type="ECO:0000313" key="3">
    <source>
        <dbReference type="Proteomes" id="UP000516305"/>
    </source>
</evidence>
<keyword evidence="1" id="KW-0812">Transmembrane</keyword>
<reference evidence="2 3" key="1">
    <citation type="submission" date="2020-08" db="EMBL/GenBank/DDBJ databases">
        <title>Croceimicrobium hydrocarbonivorans gen. nov., sp. nov., a novel marine bacterium isolated from a bacterial consortium that degrades polyethylene terephthalate.</title>
        <authorList>
            <person name="Liu R."/>
        </authorList>
    </citation>
    <scope>NUCLEOTIDE SEQUENCE [LARGE SCALE GENOMIC DNA]</scope>
    <source>
        <strain evidence="2 3">A20-9</strain>
    </source>
</reference>
<feature type="transmembrane region" description="Helical" evidence="1">
    <location>
        <begin position="6"/>
        <end position="28"/>
    </location>
</feature>
<organism evidence="2 3">
    <name type="scientific">Croceimicrobium hydrocarbonivorans</name>
    <dbReference type="NCBI Taxonomy" id="2761580"/>
    <lineage>
        <taxon>Bacteria</taxon>
        <taxon>Pseudomonadati</taxon>
        <taxon>Bacteroidota</taxon>
        <taxon>Flavobacteriia</taxon>
        <taxon>Flavobacteriales</taxon>
        <taxon>Owenweeksiaceae</taxon>
        <taxon>Croceimicrobium</taxon>
    </lineage>
</organism>
<dbReference type="EMBL" id="CP060139">
    <property type="protein sequence ID" value="QNR23223.1"/>
    <property type="molecule type" value="Genomic_DNA"/>
</dbReference>
<evidence type="ECO:0000256" key="1">
    <source>
        <dbReference type="SAM" id="Phobius"/>
    </source>
</evidence>
<dbReference type="SUPFAM" id="SSF51161">
    <property type="entry name" value="Trimeric LpxA-like enzymes"/>
    <property type="match status" value="1"/>
</dbReference>
<sequence>MLKAGSLTYALFLAIIVALICTMMIGLVHLNRLAFIRSDISFRMEDALQSGIARAMTREIDYQEKIDQTDFDAIAFNKHRHWGAFELVSSRVIASDRALQRTFITGYLPTDTTLALYQSDENNVLSLAGDAWLNGDVKTSKKGLKSAFIDGQNYKREKLVFGKEKIANKQLPDFAYDLNAYWLSYLQGKIKAQDSIHTIGYAKELNHPFWKKTLVLKSSTEILLNDGAFEGNILLISDQKVQIGRGVKLDNIVIIAPKIVVEDSVEIRAHLIATDEIRIGNSAVLDYPSSAILLHLEGREALYQQKAQSVFRGSIIHLSEIPYKNNTVHAELASGSKVMGAVYCAANLQLEGTVLGQVYTRYFLLKTQSGIHENVILNGKINRLNYPGTLLFLPFKDKGECHLASRI</sequence>
<dbReference type="Proteomes" id="UP000516305">
    <property type="component" value="Chromosome"/>
</dbReference>
<protein>
    <recommendedName>
        <fullName evidence="4">Polymer-forming cytoskeletal protein</fullName>
    </recommendedName>
</protein>
<evidence type="ECO:0008006" key="4">
    <source>
        <dbReference type="Google" id="ProtNLM"/>
    </source>
</evidence>
<proteinExistence type="predicted"/>
<evidence type="ECO:0000313" key="2">
    <source>
        <dbReference type="EMBL" id="QNR23223.1"/>
    </source>
</evidence>
<dbReference type="InterPro" id="IPR011004">
    <property type="entry name" value="Trimer_LpxA-like_sf"/>
</dbReference>
<name>A0A7H0VBX5_9FLAO</name>
<keyword evidence="1" id="KW-1133">Transmembrane helix</keyword>
<gene>
    <name evidence="2" type="ORF">H4K34_12665</name>
</gene>
<dbReference type="AlphaFoldDB" id="A0A7H0VBX5"/>